<dbReference type="Proteomes" id="UP000654345">
    <property type="component" value="Unassembled WGS sequence"/>
</dbReference>
<evidence type="ECO:0000313" key="2">
    <source>
        <dbReference type="Proteomes" id="UP000654345"/>
    </source>
</evidence>
<accession>A0ABQ3UPW3</accession>
<comment type="caution">
    <text evidence="1">The sequence shown here is derived from an EMBL/GenBank/DDBJ whole genome shotgun (WGS) entry which is preliminary data.</text>
</comment>
<reference evidence="1 2" key="1">
    <citation type="journal article" date="2021" name="Int. J. Syst. Evol. Microbiol.">
        <title>Reticulibacter mediterranei gen. nov., sp. nov., within the new family Reticulibacteraceae fam. nov., and Ktedonospora formicarum gen. nov., sp. nov., Ktedonobacter robiniae sp. nov., Dictyobacter formicarum sp. nov. and Dictyobacter arantiisoli sp. nov., belonging to the class Ktedonobacteria.</title>
        <authorList>
            <person name="Yabe S."/>
            <person name="Zheng Y."/>
            <person name="Wang C.M."/>
            <person name="Sakai Y."/>
            <person name="Abe K."/>
            <person name="Yokota A."/>
            <person name="Donadio S."/>
            <person name="Cavaletti L."/>
            <person name="Monciardini P."/>
        </authorList>
    </citation>
    <scope>NUCLEOTIDE SEQUENCE [LARGE SCALE GENOMIC DNA]</scope>
    <source>
        <strain evidence="1 2">SOSP1-30</strain>
    </source>
</reference>
<name>A0ABQ3UPW3_9CHLR</name>
<organism evidence="1 2">
    <name type="scientific">Ktedonobacter robiniae</name>
    <dbReference type="NCBI Taxonomy" id="2778365"/>
    <lineage>
        <taxon>Bacteria</taxon>
        <taxon>Bacillati</taxon>
        <taxon>Chloroflexota</taxon>
        <taxon>Ktedonobacteria</taxon>
        <taxon>Ktedonobacterales</taxon>
        <taxon>Ktedonobacteraceae</taxon>
        <taxon>Ktedonobacter</taxon>
    </lineage>
</organism>
<keyword evidence="2" id="KW-1185">Reference proteome</keyword>
<evidence type="ECO:0000313" key="1">
    <source>
        <dbReference type="EMBL" id="GHO54720.1"/>
    </source>
</evidence>
<dbReference type="EMBL" id="BNJG01000001">
    <property type="protein sequence ID" value="GHO54720.1"/>
    <property type="molecule type" value="Genomic_DNA"/>
</dbReference>
<sequence>MNRARGRGAKTVEVINLFNIRGRREANSDGRSTNPFIDHRQILHSFLIWIGREVSEVPEGPLSLKKETPCQKDALRHPGMLVRISLSTENRAESVAM</sequence>
<proteinExistence type="predicted"/>
<protein>
    <submittedName>
        <fullName evidence="1">Uncharacterized protein</fullName>
    </submittedName>
</protein>
<gene>
    <name evidence="1" type="ORF">KSB_31950</name>
</gene>